<reference evidence="1 2" key="1">
    <citation type="journal article" date="2021" name="Commun. Biol.">
        <title>The genome of Shorea leprosula (Dipterocarpaceae) highlights the ecological relevance of drought in aseasonal tropical rainforests.</title>
        <authorList>
            <person name="Ng K.K.S."/>
            <person name="Kobayashi M.J."/>
            <person name="Fawcett J.A."/>
            <person name="Hatakeyama M."/>
            <person name="Paape T."/>
            <person name="Ng C.H."/>
            <person name="Ang C.C."/>
            <person name="Tnah L.H."/>
            <person name="Lee C.T."/>
            <person name="Nishiyama T."/>
            <person name="Sese J."/>
            <person name="O'Brien M.J."/>
            <person name="Copetti D."/>
            <person name="Mohd Noor M.I."/>
            <person name="Ong R.C."/>
            <person name="Putra M."/>
            <person name="Sireger I.Z."/>
            <person name="Indrioko S."/>
            <person name="Kosugi Y."/>
            <person name="Izuno A."/>
            <person name="Isagi Y."/>
            <person name="Lee S.L."/>
            <person name="Shimizu K.K."/>
        </authorList>
    </citation>
    <scope>NUCLEOTIDE SEQUENCE [LARGE SCALE GENOMIC DNA]</scope>
    <source>
        <strain evidence="1">214</strain>
    </source>
</reference>
<keyword evidence="2" id="KW-1185">Reference proteome</keyword>
<dbReference type="AlphaFoldDB" id="A0AAV5IUI6"/>
<gene>
    <name evidence="1" type="ORF">SLEP1_g14849</name>
</gene>
<sequence length="54" mass="6082">MKALDRENKDLPGVEKGRETAKVCLSCVCLCENRDPSSSIYLYGCVSFLLLRKE</sequence>
<evidence type="ECO:0000313" key="2">
    <source>
        <dbReference type="Proteomes" id="UP001054252"/>
    </source>
</evidence>
<dbReference type="Proteomes" id="UP001054252">
    <property type="component" value="Unassembled WGS sequence"/>
</dbReference>
<name>A0AAV5IUI6_9ROSI</name>
<evidence type="ECO:0000313" key="1">
    <source>
        <dbReference type="EMBL" id="GKV02412.1"/>
    </source>
</evidence>
<dbReference type="EMBL" id="BPVZ01000018">
    <property type="protein sequence ID" value="GKV02412.1"/>
    <property type="molecule type" value="Genomic_DNA"/>
</dbReference>
<comment type="caution">
    <text evidence="1">The sequence shown here is derived from an EMBL/GenBank/DDBJ whole genome shotgun (WGS) entry which is preliminary data.</text>
</comment>
<protein>
    <submittedName>
        <fullName evidence="1">Uncharacterized protein</fullName>
    </submittedName>
</protein>
<proteinExistence type="predicted"/>
<accession>A0AAV5IUI6</accession>
<organism evidence="1 2">
    <name type="scientific">Rubroshorea leprosula</name>
    <dbReference type="NCBI Taxonomy" id="152421"/>
    <lineage>
        <taxon>Eukaryota</taxon>
        <taxon>Viridiplantae</taxon>
        <taxon>Streptophyta</taxon>
        <taxon>Embryophyta</taxon>
        <taxon>Tracheophyta</taxon>
        <taxon>Spermatophyta</taxon>
        <taxon>Magnoliopsida</taxon>
        <taxon>eudicotyledons</taxon>
        <taxon>Gunneridae</taxon>
        <taxon>Pentapetalae</taxon>
        <taxon>rosids</taxon>
        <taxon>malvids</taxon>
        <taxon>Malvales</taxon>
        <taxon>Dipterocarpaceae</taxon>
        <taxon>Rubroshorea</taxon>
    </lineage>
</organism>